<dbReference type="AlphaFoldDB" id="A0A2K1KJY2"/>
<evidence type="ECO:0000256" key="1">
    <source>
        <dbReference type="PROSITE-ProRule" id="PRU00520"/>
    </source>
</evidence>
<dbReference type="PANTHER" id="PTHR47268:SF4">
    <property type="entry name" value="ACYLPHOSPHATASE"/>
    <property type="match status" value="1"/>
</dbReference>
<evidence type="ECO:0000313" key="4">
    <source>
        <dbReference type="EMBL" id="PNR54087.1"/>
    </source>
</evidence>
<feature type="domain" description="Acylphosphatase-like" evidence="3">
    <location>
        <begin position="51"/>
        <end position="137"/>
    </location>
</feature>
<evidence type="ECO:0000313" key="6">
    <source>
        <dbReference type="Proteomes" id="UP000006727"/>
    </source>
</evidence>
<accession>A0A2K1KJY2</accession>
<dbReference type="Gramene" id="Pp3c5_16270V3.1">
    <property type="protein sequence ID" value="Pp3c5_16270V3.1"/>
    <property type="gene ID" value="Pp3c5_16270"/>
</dbReference>
<dbReference type="InParanoid" id="A0A2K1KJY2"/>
<reference evidence="4 6" key="2">
    <citation type="journal article" date="2018" name="Plant J.">
        <title>The Physcomitrella patens chromosome-scale assembly reveals moss genome structure and evolution.</title>
        <authorList>
            <person name="Lang D."/>
            <person name="Ullrich K.K."/>
            <person name="Murat F."/>
            <person name="Fuchs J."/>
            <person name="Jenkins J."/>
            <person name="Haas F.B."/>
            <person name="Piednoel M."/>
            <person name="Gundlach H."/>
            <person name="Van Bel M."/>
            <person name="Meyberg R."/>
            <person name="Vives C."/>
            <person name="Morata J."/>
            <person name="Symeonidi A."/>
            <person name="Hiss M."/>
            <person name="Muchero W."/>
            <person name="Kamisugi Y."/>
            <person name="Saleh O."/>
            <person name="Blanc G."/>
            <person name="Decker E.L."/>
            <person name="van Gessel N."/>
            <person name="Grimwood J."/>
            <person name="Hayes R.D."/>
            <person name="Graham S.W."/>
            <person name="Gunter L.E."/>
            <person name="McDaniel S.F."/>
            <person name="Hoernstein S.N.W."/>
            <person name="Larsson A."/>
            <person name="Li F.W."/>
            <person name="Perroud P.F."/>
            <person name="Phillips J."/>
            <person name="Ranjan P."/>
            <person name="Rokshar D.S."/>
            <person name="Rothfels C.J."/>
            <person name="Schneider L."/>
            <person name="Shu S."/>
            <person name="Stevenson D.W."/>
            <person name="Thummler F."/>
            <person name="Tillich M."/>
            <person name="Villarreal Aguilar J.C."/>
            <person name="Widiez T."/>
            <person name="Wong G.K."/>
            <person name="Wymore A."/>
            <person name="Zhang Y."/>
            <person name="Zimmer A.D."/>
            <person name="Quatrano R.S."/>
            <person name="Mayer K.F.X."/>
            <person name="Goodstein D."/>
            <person name="Casacuberta J.M."/>
            <person name="Vandepoele K."/>
            <person name="Reski R."/>
            <person name="Cuming A.C."/>
            <person name="Tuskan G.A."/>
            <person name="Maumus F."/>
            <person name="Salse J."/>
            <person name="Schmutz J."/>
            <person name="Rensing S.A."/>
        </authorList>
    </citation>
    <scope>NUCLEOTIDE SEQUENCE [LARGE SCALE GENOMIC DNA]</scope>
    <source>
        <strain evidence="5 6">cv. Gransden 2004</strain>
    </source>
</reference>
<evidence type="ECO:0000313" key="5">
    <source>
        <dbReference type="EnsemblPlants" id="Pp3c5_16270V3.1"/>
    </source>
</evidence>
<dbReference type="PROSITE" id="PS51160">
    <property type="entry name" value="ACYLPHOSPHATASE_3"/>
    <property type="match status" value="1"/>
</dbReference>
<reference evidence="5" key="3">
    <citation type="submission" date="2020-12" db="UniProtKB">
        <authorList>
            <consortium name="EnsemblPlants"/>
        </authorList>
    </citation>
    <scope>IDENTIFICATION</scope>
</reference>
<dbReference type="EMBL" id="ABEU02000005">
    <property type="protein sequence ID" value="PNR54087.1"/>
    <property type="molecule type" value="Genomic_DNA"/>
</dbReference>
<dbReference type="GO" id="GO:0003998">
    <property type="term" value="F:acylphosphatase activity"/>
    <property type="evidence" value="ECO:0007669"/>
    <property type="project" value="InterPro"/>
</dbReference>
<comment type="caution">
    <text evidence="1">Lacks conserved residue(s) required for the propagation of feature annotation.</text>
</comment>
<dbReference type="InterPro" id="IPR020456">
    <property type="entry name" value="Acylphosphatase"/>
</dbReference>
<dbReference type="InterPro" id="IPR036046">
    <property type="entry name" value="Acylphosphatase-like_dom_sf"/>
</dbReference>
<keyword evidence="6" id="KW-1185">Reference proteome</keyword>
<dbReference type="InterPro" id="IPR001792">
    <property type="entry name" value="Acylphosphatase-like_dom"/>
</dbReference>
<dbReference type="EnsemblPlants" id="Pp3c5_16270V3.1">
    <property type="protein sequence ID" value="Pp3c5_16270V3.1"/>
    <property type="gene ID" value="Pp3c5_16270"/>
</dbReference>
<dbReference type="PaxDb" id="3218-PP1S116_11V6.1"/>
<name>A0A2K1KJY2_PHYPA</name>
<reference evidence="4 6" key="1">
    <citation type="journal article" date="2008" name="Science">
        <title>The Physcomitrella genome reveals evolutionary insights into the conquest of land by plants.</title>
        <authorList>
            <person name="Rensing S."/>
            <person name="Lang D."/>
            <person name="Zimmer A."/>
            <person name="Terry A."/>
            <person name="Salamov A."/>
            <person name="Shapiro H."/>
            <person name="Nishiyama T."/>
            <person name="Perroud P.-F."/>
            <person name="Lindquist E."/>
            <person name="Kamisugi Y."/>
            <person name="Tanahashi T."/>
            <person name="Sakakibara K."/>
            <person name="Fujita T."/>
            <person name="Oishi K."/>
            <person name="Shin-I T."/>
            <person name="Kuroki Y."/>
            <person name="Toyoda A."/>
            <person name="Suzuki Y."/>
            <person name="Hashimoto A."/>
            <person name="Yamaguchi K."/>
            <person name="Sugano A."/>
            <person name="Kohara Y."/>
            <person name="Fujiyama A."/>
            <person name="Anterola A."/>
            <person name="Aoki S."/>
            <person name="Ashton N."/>
            <person name="Barbazuk W.B."/>
            <person name="Barker E."/>
            <person name="Bennetzen J."/>
            <person name="Bezanilla M."/>
            <person name="Blankenship R."/>
            <person name="Cho S.H."/>
            <person name="Dutcher S."/>
            <person name="Estelle M."/>
            <person name="Fawcett J.A."/>
            <person name="Gundlach H."/>
            <person name="Hanada K."/>
            <person name="Heyl A."/>
            <person name="Hicks K.A."/>
            <person name="Hugh J."/>
            <person name="Lohr M."/>
            <person name="Mayer K."/>
            <person name="Melkozernov A."/>
            <person name="Murata T."/>
            <person name="Nelson D."/>
            <person name="Pils B."/>
            <person name="Prigge M."/>
            <person name="Reiss B."/>
            <person name="Renner T."/>
            <person name="Rombauts S."/>
            <person name="Rushton P."/>
            <person name="Sanderfoot A."/>
            <person name="Schween G."/>
            <person name="Shiu S.-H."/>
            <person name="Stueber K."/>
            <person name="Theodoulou F.L."/>
            <person name="Tu H."/>
            <person name="Van de Peer Y."/>
            <person name="Verrier P.J."/>
            <person name="Waters E."/>
            <person name="Wood A."/>
            <person name="Yang L."/>
            <person name="Cove D."/>
            <person name="Cuming A."/>
            <person name="Hasebe M."/>
            <person name="Lucas S."/>
            <person name="Mishler D.B."/>
            <person name="Reski R."/>
            <person name="Grigoriev I."/>
            <person name="Quatrano R.S."/>
            <person name="Boore J.L."/>
        </authorList>
    </citation>
    <scope>NUCLEOTIDE SEQUENCE [LARGE SCALE GENOMIC DNA]</scope>
    <source>
        <strain evidence="5 6">cv. Gransden 2004</strain>
    </source>
</reference>
<sequence>MCSGMCTHFHPSTRKNEEYMKHLKEHQYLHTFKRDGIVAVVRSPHAHPIESVHVRITGKVQNVRYLTWATEHAKLMSIDGWIRNVKDGSLEAVFSGKSVSVDKMLDICKTGPSYAQVKQIEAEACDPPRGTGFHILSTHDPMKSPAYNKEVTSTCLLSSLYLSLLLFCIYI</sequence>
<comment type="similarity">
    <text evidence="2">Belongs to the acylphosphatase family.</text>
</comment>
<organism evidence="4">
    <name type="scientific">Physcomitrium patens</name>
    <name type="common">Spreading-leaved earth moss</name>
    <name type="synonym">Physcomitrella patens</name>
    <dbReference type="NCBI Taxonomy" id="3218"/>
    <lineage>
        <taxon>Eukaryota</taxon>
        <taxon>Viridiplantae</taxon>
        <taxon>Streptophyta</taxon>
        <taxon>Embryophyta</taxon>
        <taxon>Bryophyta</taxon>
        <taxon>Bryophytina</taxon>
        <taxon>Bryopsida</taxon>
        <taxon>Funariidae</taxon>
        <taxon>Funariales</taxon>
        <taxon>Funariaceae</taxon>
        <taxon>Physcomitrium</taxon>
    </lineage>
</organism>
<dbReference type="STRING" id="3218.A0A2K1KJY2"/>
<evidence type="ECO:0000259" key="3">
    <source>
        <dbReference type="PROSITE" id="PS51160"/>
    </source>
</evidence>
<dbReference type="SUPFAM" id="SSF54975">
    <property type="entry name" value="Acylphosphatase/BLUF domain-like"/>
    <property type="match status" value="1"/>
</dbReference>
<dbReference type="Pfam" id="PF00708">
    <property type="entry name" value="Acylphosphatase"/>
    <property type="match status" value="1"/>
</dbReference>
<gene>
    <name evidence="4" type="ORF">PHYPA_007763</name>
</gene>
<dbReference type="Gene3D" id="3.30.70.100">
    <property type="match status" value="1"/>
</dbReference>
<dbReference type="Proteomes" id="UP000006727">
    <property type="component" value="Chromosome 5"/>
</dbReference>
<dbReference type="PANTHER" id="PTHR47268">
    <property type="entry name" value="ACYLPHOSPHATASE"/>
    <property type="match status" value="1"/>
</dbReference>
<evidence type="ECO:0000256" key="2">
    <source>
        <dbReference type="RuleBase" id="RU004168"/>
    </source>
</evidence>
<protein>
    <recommendedName>
        <fullName evidence="3">Acylphosphatase-like domain-containing protein</fullName>
    </recommendedName>
</protein>
<proteinExistence type="inferred from homology"/>